<organism evidence="2">
    <name type="scientific">viral metagenome</name>
    <dbReference type="NCBI Taxonomy" id="1070528"/>
    <lineage>
        <taxon>unclassified sequences</taxon>
        <taxon>metagenomes</taxon>
        <taxon>organismal metagenomes</taxon>
    </lineage>
</organism>
<evidence type="ECO:0000256" key="1">
    <source>
        <dbReference type="SAM" id="MobiDB-lite"/>
    </source>
</evidence>
<evidence type="ECO:0000313" key="2">
    <source>
        <dbReference type="EMBL" id="QHT17252.1"/>
    </source>
</evidence>
<dbReference type="EMBL" id="MN739632">
    <property type="protein sequence ID" value="QHT17252.1"/>
    <property type="molecule type" value="Genomic_DNA"/>
</dbReference>
<proteinExistence type="predicted"/>
<feature type="region of interest" description="Disordered" evidence="1">
    <location>
        <begin position="289"/>
        <end position="323"/>
    </location>
</feature>
<name>A0A6C0DLM8_9ZZZZ</name>
<protein>
    <submittedName>
        <fullName evidence="2">Uncharacterized protein</fullName>
    </submittedName>
</protein>
<reference evidence="2" key="1">
    <citation type="journal article" date="2020" name="Nature">
        <title>Giant virus diversity and host interactions through global metagenomics.</title>
        <authorList>
            <person name="Schulz F."/>
            <person name="Roux S."/>
            <person name="Paez-Espino D."/>
            <person name="Jungbluth S."/>
            <person name="Walsh D.A."/>
            <person name="Denef V.J."/>
            <person name="McMahon K.D."/>
            <person name="Konstantinidis K.T."/>
            <person name="Eloe-Fadrosh E.A."/>
            <person name="Kyrpides N.C."/>
            <person name="Woyke T."/>
        </authorList>
    </citation>
    <scope>NUCLEOTIDE SEQUENCE</scope>
    <source>
        <strain evidence="2">GVMAG-M-3300023174-24</strain>
    </source>
</reference>
<accession>A0A6C0DLM8</accession>
<dbReference type="AlphaFoldDB" id="A0A6C0DLM8"/>
<sequence>MSSNAINNPNSQNNSNVEGLRQNIISQLLFKFGDIRRIVDDLEKTSSKKDEIKTKRDELNLFYDKLENDIQNGLYDNDADAPENIFDKYIDNLNNELSSLTDKKLDDDDAIEIPLSCKDEVIQWLNNDISIPRVPNKDEYEEFIDGKSEEDIKNINICLFESGISIIGVNLVPKPIKRVPGAGAGAGDGDGAGGVPEVDDKEEILLEKVDGIKSMLVENSNFSLEPKIDENTVTLIAISKDKDGIKYDTVTINNVDAGDYMKGEHTYNPVASSKSWFGRGGKKHFNTIRNKNRKYRKTEKAGKKHVSKHKRDKLNKYRRTHRK</sequence>